<protein>
    <recommendedName>
        <fullName evidence="1">Ubiquinone biosynthesis accessory factor UbiK</fullName>
    </recommendedName>
</protein>
<dbReference type="Proteomes" id="UP000295794">
    <property type="component" value="Unassembled WGS sequence"/>
</dbReference>
<dbReference type="AlphaFoldDB" id="A0A377SUZ5"/>
<dbReference type="EMBL" id="SMBT01000013">
    <property type="protein sequence ID" value="TCU83041.1"/>
    <property type="molecule type" value="Genomic_DNA"/>
</dbReference>
<reference evidence="3 5" key="2">
    <citation type="submission" date="2019-03" db="EMBL/GenBank/DDBJ databases">
        <title>Genomic Encyclopedia of Type Strains, Phase IV (KMG-IV): sequencing the most valuable type-strain genomes for metagenomic binning, comparative biology and taxonomic classification.</title>
        <authorList>
            <person name="Goeker M."/>
        </authorList>
    </citation>
    <scope>NUCLEOTIDE SEQUENCE [LARGE SCALE GENOMIC DNA]</scope>
    <source>
        <strain evidence="3 5">DSM 3764</strain>
    </source>
</reference>
<dbReference type="Proteomes" id="UP000255108">
    <property type="component" value="Unassembled WGS sequence"/>
</dbReference>
<evidence type="ECO:0000313" key="2">
    <source>
        <dbReference type="EMBL" id="STR45864.1"/>
    </source>
</evidence>
<organism evidence="2 4">
    <name type="scientific">Iodobacter fluviatilis</name>
    <dbReference type="NCBI Taxonomy" id="537"/>
    <lineage>
        <taxon>Bacteria</taxon>
        <taxon>Pseudomonadati</taxon>
        <taxon>Pseudomonadota</taxon>
        <taxon>Betaproteobacteria</taxon>
        <taxon>Neisseriales</taxon>
        <taxon>Chitinibacteraceae</taxon>
        <taxon>Iodobacter</taxon>
    </lineage>
</organism>
<dbReference type="UniPathway" id="UPA00232"/>
<feature type="coiled-coil region" evidence="1">
    <location>
        <begin position="49"/>
        <end position="76"/>
    </location>
</feature>
<sequence length="86" mass="9854">MLKDKFFDEIASKITEAIAASPAKDMEKNARAMMASAFTKMDLVTREEFEIQQEVLARTREKMHELEARISELETKLHANNPQDAL</sequence>
<proteinExistence type="inferred from homology"/>
<evidence type="ECO:0000256" key="1">
    <source>
        <dbReference type="HAMAP-Rule" id="MF_02216"/>
    </source>
</evidence>
<evidence type="ECO:0000313" key="3">
    <source>
        <dbReference type="EMBL" id="TCU83041.1"/>
    </source>
</evidence>
<dbReference type="PANTHER" id="PTHR38040">
    <property type="entry name" value="UBIQUINONE BIOSYNTHESIS ACCESSORY FACTOR UBIK"/>
    <property type="match status" value="1"/>
</dbReference>
<dbReference type="OrthoDB" id="5297354at2"/>
<dbReference type="InterPro" id="IPR007475">
    <property type="entry name" value="UbiK"/>
</dbReference>
<dbReference type="EMBL" id="UGHR01000006">
    <property type="protein sequence ID" value="STR45864.1"/>
    <property type="molecule type" value="Genomic_DNA"/>
</dbReference>
<dbReference type="PANTHER" id="PTHR38040:SF1">
    <property type="entry name" value="UBIQUINONE BIOSYNTHESIS ACCESSORY FACTOR UBIK"/>
    <property type="match status" value="1"/>
</dbReference>
<keyword evidence="1" id="KW-0963">Cytoplasm</keyword>
<comment type="function">
    <text evidence="1">Required for efficient ubiquinone (coenzyme Q) biosynthesis. UbiK is probably an accessory factor of Ubi enzymes and facilitates ubiquinone biosynthesis by acting as an assembly factor, a targeting factor, or both.</text>
</comment>
<comment type="pathway">
    <text evidence="1">Cofactor biosynthesis; ubiquinone biosynthesis.</text>
</comment>
<dbReference type="RefSeq" id="WP_099399412.1">
    <property type="nucleotide sequence ID" value="NZ_CAWOLO010000013.1"/>
</dbReference>
<dbReference type="GO" id="GO:0006744">
    <property type="term" value="P:ubiquinone biosynthetic process"/>
    <property type="evidence" value="ECO:0007669"/>
    <property type="project" value="UniProtKB-UniRule"/>
</dbReference>
<keyword evidence="1" id="KW-0175">Coiled coil</keyword>
<dbReference type="HAMAP" id="MF_02216">
    <property type="entry name" value="UbiK"/>
    <property type="match status" value="1"/>
</dbReference>
<comment type="similarity">
    <text evidence="1">Belongs to the UbiK family.</text>
</comment>
<dbReference type="Pfam" id="PF04380">
    <property type="entry name" value="BMFP"/>
    <property type="match status" value="1"/>
</dbReference>
<evidence type="ECO:0000313" key="5">
    <source>
        <dbReference type="Proteomes" id="UP000295794"/>
    </source>
</evidence>
<evidence type="ECO:0000313" key="4">
    <source>
        <dbReference type="Proteomes" id="UP000255108"/>
    </source>
</evidence>
<keyword evidence="5" id="KW-1185">Reference proteome</keyword>
<keyword evidence="1" id="KW-0831">Ubiquinone biosynthesis</keyword>
<comment type="subcellular location">
    <subcellularLocation>
        <location evidence="1">Cytoplasm</location>
    </subcellularLocation>
</comment>
<name>A0A377SUZ5_9NEIS</name>
<reference evidence="2 4" key="1">
    <citation type="submission" date="2018-06" db="EMBL/GenBank/DDBJ databases">
        <authorList>
            <consortium name="Pathogen Informatics"/>
            <person name="Doyle S."/>
        </authorList>
    </citation>
    <scope>NUCLEOTIDE SEQUENCE [LARGE SCALE GENOMIC DNA]</scope>
    <source>
        <strain evidence="2 4">NCTC11159</strain>
    </source>
</reference>
<accession>A0A377SUZ5</accession>
<dbReference type="GO" id="GO:0005737">
    <property type="term" value="C:cytoplasm"/>
    <property type="evidence" value="ECO:0007669"/>
    <property type="project" value="UniProtKB-SubCell"/>
</dbReference>
<gene>
    <name evidence="2" type="primary">yqiC</name>
    <name evidence="1" type="synonym">ubiK</name>
    <name evidence="3" type="ORF">EV682_113102</name>
    <name evidence="2" type="ORF">NCTC11159_04456</name>
</gene>